<name>C1D9H9_LARHH</name>
<dbReference type="AlphaFoldDB" id="C1D9H9"/>
<reference evidence="2 3" key="1">
    <citation type="journal article" date="2009" name="PLoS Genet.">
        <title>The complete genome and proteome of Laribacter hongkongensis reveal potential mechanisms for adaptations to different temperatures and habitats.</title>
        <authorList>
            <person name="Woo P.C."/>
            <person name="Lau S.K."/>
            <person name="Tse H."/>
            <person name="Teng J.L."/>
            <person name="Curreem S.O."/>
            <person name="Tsang A.K."/>
            <person name="Fan R.Y."/>
            <person name="Wong G.K."/>
            <person name="Huang Y."/>
            <person name="Loman N.J."/>
            <person name="Snyder L.A."/>
            <person name="Cai J.J."/>
            <person name="Huang J.D."/>
            <person name="Mak W."/>
            <person name="Pallen M.J."/>
            <person name="Lok S."/>
            <person name="Yuen K.Y."/>
        </authorList>
    </citation>
    <scope>NUCLEOTIDE SEQUENCE [LARGE SCALE GENOMIC DNA]</scope>
    <source>
        <strain evidence="2 3">HLHK9</strain>
    </source>
</reference>
<keyword evidence="3" id="KW-1185">Reference proteome</keyword>
<dbReference type="Proteomes" id="UP000002010">
    <property type="component" value="Chromosome"/>
</dbReference>
<evidence type="ECO:0000313" key="3">
    <source>
        <dbReference type="Proteomes" id="UP000002010"/>
    </source>
</evidence>
<proteinExistence type="predicted"/>
<evidence type="ECO:0000313" key="2">
    <source>
        <dbReference type="EMBL" id="ACO75081.1"/>
    </source>
</evidence>
<feature type="region of interest" description="Disordered" evidence="1">
    <location>
        <begin position="23"/>
        <end position="47"/>
    </location>
</feature>
<accession>C1D9H9</accession>
<dbReference type="EMBL" id="CP001154">
    <property type="protein sequence ID" value="ACO75081.1"/>
    <property type="molecule type" value="Genomic_DNA"/>
</dbReference>
<evidence type="ECO:0000256" key="1">
    <source>
        <dbReference type="SAM" id="MobiDB-lite"/>
    </source>
</evidence>
<sequence>MGDVEQDRLADRTVCIPFQPAATVENSLGDPDHDPAPGIEPAGYGSGVNGPFFPVQLQPGCMQSVDTLAHCRSPPDDSAGCIPRTAQEASKSSGNQTRQIQDCGFFIGTDWQSVSKKTWL</sequence>
<protein>
    <submittedName>
        <fullName evidence="2">Uncharacterized protein</fullName>
    </submittedName>
</protein>
<dbReference type="HOGENOM" id="CLU_2046723_0_0_4"/>
<gene>
    <name evidence="2" type="ordered locus">LHK_02097</name>
</gene>
<feature type="region of interest" description="Disordered" evidence="1">
    <location>
        <begin position="75"/>
        <end position="95"/>
    </location>
</feature>
<organism evidence="2 3">
    <name type="scientific">Laribacter hongkongensis (strain HLHK9)</name>
    <dbReference type="NCBI Taxonomy" id="557598"/>
    <lineage>
        <taxon>Bacteria</taxon>
        <taxon>Pseudomonadati</taxon>
        <taxon>Pseudomonadota</taxon>
        <taxon>Betaproteobacteria</taxon>
        <taxon>Neisseriales</taxon>
        <taxon>Aquaspirillaceae</taxon>
        <taxon>Laribacter</taxon>
    </lineage>
</organism>
<dbReference type="KEGG" id="lhk:LHK_02097"/>